<keyword evidence="3" id="KW-1185">Reference proteome</keyword>
<dbReference type="PROSITE" id="PS51186">
    <property type="entry name" value="GNAT"/>
    <property type="match status" value="1"/>
</dbReference>
<dbReference type="SUPFAM" id="SSF55729">
    <property type="entry name" value="Acyl-CoA N-acyltransferases (Nat)"/>
    <property type="match status" value="1"/>
</dbReference>
<dbReference type="EMBL" id="FJNE01000002">
    <property type="protein sequence ID" value="CZQ85689.1"/>
    <property type="molecule type" value="Genomic_DNA"/>
</dbReference>
<dbReference type="Gene3D" id="3.40.630.30">
    <property type="match status" value="1"/>
</dbReference>
<dbReference type="InterPro" id="IPR000182">
    <property type="entry name" value="GNAT_dom"/>
</dbReference>
<proteinExistence type="predicted"/>
<dbReference type="GO" id="GO:0016747">
    <property type="term" value="F:acyltransferase activity, transferring groups other than amino-acyl groups"/>
    <property type="evidence" value="ECO:0007669"/>
    <property type="project" value="InterPro"/>
</dbReference>
<dbReference type="AlphaFoldDB" id="A0A143YA55"/>
<evidence type="ECO:0000313" key="3">
    <source>
        <dbReference type="Proteomes" id="UP000242754"/>
    </source>
</evidence>
<dbReference type="RefSeq" id="WP_087031403.1">
    <property type="nucleotide sequence ID" value="NZ_FJNE01000002.1"/>
</dbReference>
<accession>A0A143YA55</accession>
<sequence length="185" mass="21926">MDILKQLFRNFNSSPLRRKNDIEEILNNHTESLKNKGFEVVSVIPKEKSSLILYRHFYDDIPKEEERRIFLGIRVITRKGKKLGRDPMLNAFFNENFTSISLEDIEMEKELVNQGYGGILLSTLIDIAKKRNINRISGWISNVDGDHWDRLEHFYKNHNFEVIRYEDRENNRKIGDIVWNNAPMS</sequence>
<dbReference type="Proteomes" id="UP000242754">
    <property type="component" value="Unassembled WGS sequence"/>
</dbReference>
<evidence type="ECO:0000313" key="2">
    <source>
        <dbReference type="EMBL" id="CZQ85689.1"/>
    </source>
</evidence>
<protein>
    <submittedName>
        <fullName evidence="2">Acyl-coa n-acyltransferase</fullName>
    </submittedName>
</protein>
<evidence type="ECO:0000259" key="1">
    <source>
        <dbReference type="PROSITE" id="PS51186"/>
    </source>
</evidence>
<reference evidence="2 3" key="1">
    <citation type="submission" date="2016-02" db="EMBL/GenBank/DDBJ databases">
        <authorList>
            <person name="Wen L."/>
            <person name="He K."/>
            <person name="Yang H."/>
        </authorList>
    </citation>
    <scope>NUCLEOTIDE SEQUENCE [LARGE SCALE GENOMIC DNA]</scope>
    <source>
        <strain evidence="2">Trichococcus palustris</strain>
    </source>
</reference>
<dbReference type="OrthoDB" id="2233009at2"/>
<dbReference type="InterPro" id="IPR016181">
    <property type="entry name" value="Acyl_CoA_acyltransferase"/>
</dbReference>
<keyword evidence="2" id="KW-0808">Transferase</keyword>
<feature type="domain" description="N-acetyltransferase" evidence="1">
    <location>
        <begin position="11"/>
        <end position="185"/>
    </location>
</feature>
<keyword evidence="2" id="KW-0012">Acyltransferase</keyword>
<organism evidence="2 3">
    <name type="scientific">Trichococcus palustris</name>
    <dbReference type="NCBI Taxonomy" id="140314"/>
    <lineage>
        <taxon>Bacteria</taxon>
        <taxon>Bacillati</taxon>
        <taxon>Bacillota</taxon>
        <taxon>Bacilli</taxon>
        <taxon>Lactobacillales</taxon>
        <taxon>Carnobacteriaceae</taxon>
        <taxon>Trichococcus</taxon>
    </lineage>
</organism>
<gene>
    <name evidence="2" type="ORF">Tpal_668</name>
</gene>
<name>A0A143YA55_9LACT</name>